<reference evidence="1" key="1">
    <citation type="submission" date="2021-08" db="EMBL/GenBank/DDBJ databases">
        <title>The first chromosome-level gecko genome reveals the dynamic sex chromosomes of Neotropical dwarf geckos (Sphaerodactylidae: Sphaerodactylus).</title>
        <authorList>
            <person name="Pinto B.J."/>
            <person name="Keating S.E."/>
            <person name="Gamble T."/>
        </authorList>
    </citation>
    <scope>NUCLEOTIDE SEQUENCE</scope>
    <source>
        <strain evidence="1">TG3544</strain>
    </source>
</reference>
<name>A0ACB8FGN0_9SAUR</name>
<keyword evidence="2" id="KW-1185">Reference proteome</keyword>
<sequence length="114" mass="12766">MCPWLMGTYSYGWRGPSTDQPGAENLSSAGLLLPLFGWLATALFTGLGCYAKKSGWGQHLGLDTSLDIHWLAMRTGMRWSSLLFERRNSVSFSFGFPDAIVLQLWENDILAFKE</sequence>
<evidence type="ECO:0000313" key="2">
    <source>
        <dbReference type="Proteomes" id="UP000827872"/>
    </source>
</evidence>
<evidence type="ECO:0000313" key="1">
    <source>
        <dbReference type="EMBL" id="KAH8004688.1"/>
    </source>
</evidence>
<protein>
    <submittedName>
        <fullName evidence="1">Uncharacterized protein</fullName>
    </submittedName>
</protein>
<dbReference type="Proteomes" id="UP000827872">
    <property type="component" value="Linkage Group LG04"/>
</dbReference>
<proteinExistence type="predicted"/>
<organism evidence="1 2">
    <name type="scientific">Sphaerodactylus townsendi</name>
    <dbReference type="NCBI Taxonomy" id="933632"/>
    <lineage>
        <taxon>Eukaryota</taxon>
        <taxon>Metazoa</taxon>
        <taxon>Chordata</taxon>
        <taxon>Craniata</taxon>
        <taxon>Vertebrata</taxon>
        <taxon>Euteleostomi</taxon>
        <taxon>Lepidosauria</taxon>
        <taxon>Squamata</taxon>
        <taxon>Bifurcata</taxon>
        <taxon>Gekkota</taxon>
        <taxon>Sphaerodactylidae</taxon>
        <taxon>Sphaerodactylus</taxon>
    </lineage>
</organism>
<gene>
    <name evidence="1" type="ORF">K3G42_017246</name>
</gene>
<accession>A0ACB8FGN0</accession>
<dbReference type="EMBL" id="CM037617">
    <property type="protein sequence ID" value="KAH8004688.1"/>
    <property type="molecule type" value="Genomic_DNA"/>
</dbReference>
<comment type="caution">
    <text evidence="1">The sequence shown here is derived from an EMBL/GenBank/DDBJ whole genome shotgun (WGS) entry which is preliminary data.</text>
</comment>